<keyword evidence="5 7" id="KW-1133">Transmembrane helix</keyword>
<evidence type="ECO:0000256" key="6">
    <source>
        <dbReference type="ARBA" id="ARBA00023136"/>
    </source>
</evidence>
<dbReference type="EMBL" id="WBMS02000057">
    <property type="protein sequence ID" value="MWA06772.1"/>
    <property type="molecule type" value="Genomic_DNA"/>
</dbReference>
<keyword evidence="6 7" id="KW-0472">Membrane</keyword>
<evidence type="ECO:0000256" key="3">
    <source>
        <dbReference type="ARBA" id="ARBA00022475"/>
    </source>
</evidence>
<organism evidence="9 10">
    <name type="scientific">Actinomadura physcomitrii</name>
    <dbReference type="NCBI Taxonomy" id="2650748"/>
    <lineage>
        <taxon>Bacteria</taxon>
        <taxon>Bacillati</taxon>
        <taxon>Actinomycetota</taxon>
        <taxon>Actinomycetes</taxon>
        <taxon>Streptosporangiales</taxon>
        <taxon>Thermomonosporaceae</taxon>
        <taxon>Actinomadura</taxon>
    </lineage>
</organism>
<name>A0A6I4MLP4_9ACTN</name>
<evidence type="ECO:0000259" key="8">
    <source>
        <dbReference type="PROSITE" id="PS50850"/>
    </source>
</evidence>
<evidence type="ECO:0000256" key="2">
    <source>
        <dbReference type="ARBA" id="ARBA00022448"/>
    </source>
</evidence>
<feature type="transmembrane region" description="Helical" evidence="7">
    <location>
        <begin position="14"/>
        <end position="31"/>
    </location>
</feature>
<dbReference type="Pfam" id="PF07690">
    <property type="entry name" value="MFS_1"/>
    <property type="match status" value="1"/>
</dbReference>
<dbReference type="AlphaFoldDB" id="A0A6I4MLP4"/>
<feature type="transmembrane region" description="Helical" evidence="7">
    <location>
        <begin position="155"/>
        <end position="173"/>
    </location>
</feature>
<gene>
    <name evidence="9" type="ORF">F8568_041810</name>
</gene>
<evidence type="ECO:0000256" key="7">
    <source>
        <dbReference type="SAM" id="Phobius"/>
    </source>
</evidence>
<feature type="transmembrane region" description="Helical" evidence="7">
    <location>
        <begin position="43"/>
        <end position="64"/>
    </location>
</feature>
<dbReference type="PANTHER" id="PTHR42718">
    <property type="entry name" value="MAJOR FACILITATOR SUPERFAMILY MULTIDRUG TRANSPORTER MFSC"/>
    <property type="match status" value="1"/>
</dbReference>
<dbReference type="Proteomes" id="UP000462055">
    <property type="component" value="Unassembled WGS sequence"/>
</dbReference>
<accession>A0A6I4MLP4</accession>
<reference evidence="9" key="1">
    <citation type="submission" date="2019-12" db="EMBL/GenBank/DDBJ databases">
        <title>Actinomadura physcomitrii sp. nov., a novel actinomycete isolated from moss [Physcomitrium sphaericum (Ludw) Fuernr].</title>
        <authorList>
            <person name="Zhuang X."/>
        </authorList>
    </citation>
    <scope>NUCLEOTIDE SEQUENCE [LARGE SCALE GENOMIC DNA]</scope>
    <source>
        <strain evidence="9">LD22</strain>
    </source>
</reference>
<dbReference type="GO" id="GO:0005886">
    <property type="term" value="C:plasma membrane"/>
    <property type="evidence" value="ECO:0007669"/>
    <property type="project" value="UniProtKB-SubCell"/>
</dbReference>
<evidence type="ECO:0000256" key="4">
    <source>
        <dbReference type="ARBA" id="ARBA00022692"/>
    </source>
</evidence>
<proteinExistence type="predicted"/>
<comment type="subcellular location">
    <subcellularLocation>
        <location evidence="1">Cell membrane</location>
        <topology evidence="1">Multi-pass membrane protein</topology>
    </subcellularLocation>
</comment>
<keyword evidence="10" id="KW-1185">Reference proteome</keyword>
<sequence>MFQNVHGFSALETGLAFLVPAVAIATGTQLGERMAGRFGTRRTLVTGFAAGVAAGVAGTALLAPGFDIDAAFLTTVPGLVVSGVGQGLVWTAMWITASTGVAPERQGVANGMASTALKLGNAIGLAVLTAVANAGTGGRAGDPLRAAIAGGSRTAVLLAAAGMAAGMLVALALRRRRGAAAPAQTPLVEL</sequence>
<dbReference type="GO" id="GO:0022857">
    <property type="term" value="F:transmembrane transporter activity"/>
    <property type="evidence" value="ECO:0007669"/>
    <property type="project" value="InterPro"/>
</dbReference>
<keyword evidence="4 7" id="KW-0812">Transmembrane</keyword>
<protein>
    <submittedName>
        <fullName evidence="9">MFS transporter</fullName>
    </submittedName>
</protein>
<evidence type="ECO:0000256" key="1">
    <source>
        <dbReference type="ARBA" id="ARBA00004651"/>
    </source>
</evidence>
<evidence type="ECO:0000313" key="9">
    <source>
        <dbReference type="EMBL" id="MWA06772.1"/>
    </source>
</evidence>
<comment type="caution">
    <text evidence="9">The sequence shown here is derived from an EMBL/GenBank/DDBJ whole genome shotgun (WGS) entry which is preliminary data.</text>
</comment>
<dbReference type="Gene3D" id="1.20.1250.20">
    <property type="entry name" value="MFS general substrate transporter like domains"/>
    <property type="match status" value="1"/>
</dbReference>
<evidence type="ECO:0000256" key="5">
    <source>
        <dbReference type="ARBA" id="ARBA00022989"/>
    </source>
</evidence>
<feature type="transmembrane region" description="Helical" evidence="7">
    <location>
        <begin position="116"/>
        <end position="135"/>
    </location>
</feature>
<feature type="transmembrane region" description="Helical" evidence="7">
    <location>
        <begin position="70"/>
        <end position="95"/>
    </location>
</feature>
<evidence type="ECO:0000313" key="10">
    <source>
        <dbReference type="Proteomes" id="UP000462055"/>
    </source>
</evidence>
<dbReference type="InterPro" id="IPR020846">
    <property type="entry name" value="MFS_dom"/>
</dbReference>
<dbReference type="InterPro" id="IPR011701">
    <property type="entry name" value="MFS"/>
</dbReference>
<dbReference type="SUPFAM" id="SSF103473">
    <property type="entry name" value="MFS general substrate transporter"/>
    <property type="match status" value="1"/>
</dbReference>
<keyword evidence="2" id="KW-0813">Transport</keyword>
<dbReference type="InterPro" id="IPR036259">
    <property type="entry name" value="MFS_trans_sf"/>
</dbReference>
<dbReference type="PROSITE" id="PS50850">
    <property type="entry name" value="MFS"/>
    <property type="match status" value="1"/>
</dbReference>
<dbReference type="PANTHER" id="PTHR42718:SF46">
    <property type="entry name" value="BLR6921 PROTEIN"/>
    <property type="match status" value="1"/>
</dbReference>
<keyword evidence="3" id="KW-1003">Cell membrane</keyword>
<feature type="domain" description="Major facilitator superfamily (MFS) profile" evidence="8">
    <location>
        <begin position="1"/>
        <end position="190"/>
    </location>
</feature>